<comment type="caution">
    <text evidence="2">The sequence shown here is derived from an EMBL/GenBank/DDBJ whole genome shotgun (WGS) entry which is preliminary data.</text>
</comment>
<dbReference type="EMBL" id="JAVDXZ010000001">
    <property type="protein sequence ID" value="MDR7329128.1"/>
    <property type="molecule type" value="Genomic_DNA"/>
</dbReference>
<evidence type="ECO:0000259" key="1">
    <source>
        <dbReference type="SMART" id="SM00507"/>
    </source>
</evidence>
<proteinExistence type="predicted"/>
<keyword evidence="3" id="KW-1185">Reference proteome</keyword>
<dbReference type="Gene3D" id="1.10.30.50">
    <property type="match status" value="1"/>
</dbReference>
<evidence type="ECO:0000313" key="3">
    <source>
        <dbReference type="Proteomes" id="UP001180840"/>
    </source>
</evidence>
<gene>
    <name evidence="2" type="ORF">J2S39_000804</name>
</gene>
<dbReference type="Pfam" id="PF01844">
    <property type="entry name" value="HNH"/>
    <property type="match status" value="1"/>
</dbReference>
<evidence type="ECO:0000313" key="2">
    <source>
        <dbReference type="EMBL" id="MDR7329128.1"/>
    </source>
</evidence>
<name>A0ABU1ZXN3_9CORY</name>
<dbReference type="Proteomes" id="UP001180840">
    <property type="component" value="Unassembled WGS sequence"/>
</dbReference>
<dbReference type="InterPro" id="IPR002711">
    <property type="entry name" value="HNH"/>
</dbReference>
<dbReference type="SMART" id="SM00507">
    <property type="entry name" value="HNHc"/>
    <property type="match status" value="1"/>
</dbReference>
<organism evidence="2 3">
    <name type="scientific">Corynebacterium guangdongense</name>
    <dbReference type="NCBI Taxonomy" id="1783348"/>
    <lineage>
        <taxon>Bacteria</taxon>
        <taxon>Bacillati</taxon>
        <taxon>Actinomycetota</taxon>
        <taxon>Actinomycetes</taxon>
        <taxon>Mycobacteriales</taxon>
        <taxon>Corynebacteriaceae</taxon>
        <taxon>Corynebacterium</taxon>
    </lineage>
</organism>
<dbReference type="RefSeq" id="WP_290198096.1">
    <property type="nucleotide sequence ID" value="NZ_CP047654.1"/>
</dbReference>
<protein>
    <recommendedName>
        <fullName evidence="1">HNH nuclease domain-containing protein</fullName>
    </recommendedName>
</protein>
<dbReference type="InterPro" id="IPR003615">
    <property type="entry name" value="HNH_nuc"/>
</dbReference>
<accession>A0ABU1ZXN3</accession>
<dbReference type="CDD" id="cd00085">
    <property type="entry name" value="HNHc"/>
    <property type="match status" value="1"/>
</dbReference>
<sequence>MNVLDEIAALRRRGLDILRAAHGHAPRDLVDRARLSLAEARALVRAAEAYLGPTRHPRKQRTVVAAAERNAHSLQTLTMINDHARRLRDPAQAWALRGELTAMCAPHDTIRAHAAARVRELTATEPAAGEPEPRLTRRIDHQARTMSFSLLVGMRTGATLQASLEAMAATLRKEASTRPFSAEELGAAHLGLLAGEGGLADPVYTPLIAVGLPTGVEVVGENGDDILLGASDGSTFTGEEFINATLSEHGYVGLYHPVTGGVNLYEDRFANAKQRTLAEAENLICPWPGCGRPAVQCQVHHISAHKNGGQTAMVNLTMACRYHNGVNDDDPDDARRGRLVRVDGHVRWQPPGGGPPRTNDHPVNRLGALHLI</sequence>
<feature type="domain" description="HNH nuclease" evidence="1">
    <location>
        <begin position="272"/>
        <end position="325"/>
    </location>
</feature>
<reference evidence="2" key="1">
    <citation type="submission" date="2023-07" db="EMBL/GenBank/DDBJ databases">
        <title>Sequencing the genomes of 1000 actinobacteria strains.</title>
        <authorList>
            <person name="Klenk H.-P."/>
        </authorList>
    </citation>
    <scope>NUCLEOTIDE SEQUENCE</scope>
    <source>
        <strain evidence="2">DSM 107476</strain>
    </source>
</reference>